<evidence type="ECO:0000256" key="3">
    <source>
        <dbReference type="ARBA" id="ARBA00022824"/>
    </source>
</evidence>
<dbReference type="Pfam" id="PF02453">
    <property type="entry name" value="Reticulon"/>
    <property type="match status" value="1"/>
</dbReference>
<dbReference type="SUPFAM" id="SSF51735">
    <property type="entry name" value="NAD(P)-binding Rossmann-fold domains"/>
    <property type="match status" value="1"/>
</dbReference>
<evidence type="ECO:0000256" key="6">
    <source>
        <dbReference type="ARBA" id="ARBA00023002"/>
    </source>
</evidence>
<dbReference type="PROSITE" id="PS50845">
    <property type="entry name" value="RETICULON"/>
    <property type="match status" value="1"/>
</dbReference>
<dbReference type="PANTHER" id="PTHR10366:SF639">
    <property type="entry name" value="3BETA-HYDROXYSTEROID-DEHYDROGENASE_DECARBOXYLASE ISOFORM 3"/>
    <property type="match status" value="1"/>
</dbReference>
<protein>
    <recommendedName>
        <fullName evidence="8">Reticulon-like protein</fullName>
    </recommendedName>
</protein>
<evidence type="ECO:0000256" key="5">
    <source>
        <dbReference type="ARBA" id="ARBA00022989"/>
    </source>
</evidence>
<keyword evidence="10" id="KW-1185">Reference proteome</keyword>
<feature type="transmembrane region" description="Helical" evidence="8">
    <location>
        <begin position="554"/>
        <end position="577"/>
    </location>
</feature>
<evidence type="ECO:0000256" key="7">
    <source>
        <dbReference type="ARBA" id="ARBA00023136"/>
    </source>
</evidence>
<sequence length="629" mass="70756">MHQLPFLLQTRNIFLFLKKRFLTISIKPFPLSLSLSLKEVDPFVEKGKEEKTMAIVEEGKEFETCVVFGGRGFIGKPLVDRLLRLGNWIVRIADSFPTIQLEPSESLLSHALSSGRASYFHVDVRHKSNIITAIDGASVVFYMDARDSYGHDFYISYTIVVQGAKNIIAACQECKVKRLLYNSSADVVLNSWQDINGGDESLPYSSKFVNMVTDLKAQAEALVLVANDADGLLTCALRPSYAFGPGDNYLSSLLVGVAKSGWGKFIIGLGDNMTDFTYVENVAYAHICADKALSSRGSHVCGKAFFITNLKPMKFKDFVSLVFQRLGYQRSIIKIPDMVTKYITLIIKWTVSRMSNWSTENVPVFDIIELALCHRRFNCSAAQKYIGYSPVVSLEEGVAVTAKSSHLTRESSFSSYSDTDEESKVHKLLGGGKVAEILLWRDEQRTFTCFLLLVFIHYWFFLSGRSFLSSLSQLLLMIAVALWGYSILPPTIYGISVPRISWSFFEISEVDMRNCFYNVAYMWNRVSHLAKLLAQGEDWHIFLKAAIPLYVLKLVISDCLTFALGIALALAFTSFLIYEQYEDEIDSTVNVIFSILKVAFTLLMRRLPLPPALLYSDSEIGSSRLNIKQ</sequence>
<organism evidence="10 11">
    <name type="scientific">Solanum pennellii</name>
    <name type="common">Tomato</name>
    <name type="synonym">Lycopersicon pennellii</name>
    <dbReference type="NCBI Taxonomy" id="28526"/>
    <lineage>
        <taxon>Eukaryota</taxon>
        <taxon>Viridiplantae</taxon>
        <taxon>Streptophyta</taxon>
        <taxon>Embryophyta</taxon>
        <taxon>Tracheophyta</taxon>
        <taxon>Spermatophyta</taxon>
        <taxon>Magnoliopsida</taxon>
        <taxon>eudicotyledons</taxon>
        <taxon>Gunneridae</taxon>
        <taxon>Pentapetalae</taxon>
        <taxon>asterids</taxon>
        <taxon>lamiids</taxon>
        <taxon>Solanales</taxon>
        <taxon>Solanaceae</taxon>
        <taxon>Solanoideae</taxon>
        <taxon>Solaneae</taxon>
        <taxon>Solanum</taxon>
        <taxon>Solanum subgen. Lycopersicon</taxon>
    </lineage>
</organism>
<comment type="subcellular location">
    <subcellularLocation>
        <location evidence="1 8">Endoplasmic reticulum membrane</location>
        <topology evidence="1 8">Multi-pass membrane protein</topology>
    </subcellularLocation>
</comment>
<keyword evidence="4" id="KW-0521">NADP</keyword>
<evidence type="ECO:0000313" key="10">
    <source>
        <dbReference type="Proteomes" id="UP000694930"/>
    </source>
</evidence>
<dbReference type="GeneID" id="107005180"/>
<reference evidence="10" key="1">
    <citation type="journal article" date="2014" name="Nat. Genet.">
        <title>The genome of the stress-tolerant wild tomato species Solanum pennellii.</title>
        <authorList>
            <person name="Bolger A."/>
            <person name="Scossa F."/>
            <person name="Bolger M.E."/>
            <person name="Lanz C."/>
            <person name="Maumus F."/>
            <person name="Tohge T."/>
            <person name="Quesneville H."/>
            <person name="Alseekh S."/>
            <person name="Sorensen I."/>
            <person name="Lichtenstein G."/>
            <person name="Fich E.A."/>
            <person name="Conte M."/>
            <person name="Keller H."/>
            <person name="Schneeberger K."/>
            <person name="Schwacke R."/>
            <person name="Ofner I."/>
            <person name="Vrebalov J."/>
            <person name="Xu Y."/>
            <person name="Osorio S."/>
            <person name="Aflitos S.A."/>
            <person name="Schijlen E."/>
            <person name="Jimenez-Gomez J.M."/>
            <person name="Ryngajllo M."/>
            <person name="Kimura S."/>
            <person name="Kumar R."/>
            <person name="Koenig D."/>
            <person name="Headland L.R."/>
            <person name="Maloof J.N."/>
            <person name="Sinha N."/>
            <person name="van Ham R.C."/>
            <person name="Lankhorst R.K."/>
            <person name="Mao L."/>
            <person name="Vogel A."/>
            <person name="Arsova B."/>
            <person name="Panstruga R."/>
            <person name="Fei Z."/>
            <person name="Rose J.K."/>
            <person name="Zamir D."/>
            <person name="Carrari F."/>
            <person name="Giovannoni J.J."/>
            <person name="Weigel D."/>
            <person name="Usadel B."/>
            <person name="Fernie A.R."/>
        </authorList>
    </citation>
    <scope>NUCLEOTIDE SEQUENCE [LARGE SCALE GENOMIC DNA]</scope>
    <source>
        <strain evidence="10">cv. LA0716</strain>
    </source>
</reference>
<dbReference type="InterPro" id="IPR003388">
    <property type="entry name" value="Reticulon"/>
</dbReference>
<evidence type="ECO:0000259" key="9">
    <source>
        <dbReference type="PROSITE" id="PS50845"/>
    </source>
</evidence>
<evidence type="ECO:0000256" key="8">
    <source>
        <dbReference type="RuleBase" id="RU363132"/>
    </source>
</evidence>
<gene>
    <name evidence="11" type="primary">LOC107005180</name>
</gene>
<dbReference type="InterPro" id="IPR002225">
    <property type="entry name" value="3Beta_OHSteriod_DH/Estase"/>
</dbReference>
<feature type="transmembrane region" description="Helical" evidence="8">
    <location>
        <begin position="445"/>
        <end position="462"/>
    </location>
</feature>
<dbReference type="Pfam" id="PF01073">
    <property type="entry name" value="3Beta_HSD"/>
    <property type="match status" value="1"/>
</dbReference>
<evidence type="ECO:0000256" key="2">
    <source>
        <dbReference type="ARBA" id="ARBA00022692"/>
    </source>
</evidence>
<keyword evidence="3 8" id="KW-0256">Endoplasmic reticulum</keyword>
<evidence type="ECO:0000256" key="4">
    <source>
        <dbReference type="ARBA" id="ARBA00022857"/>
    </source>
</evidence>
<dbReference type="InterPro" id="IPR036291">
    <property type="entry name" value="NAD(P)-bd_dom_sf"/>
</dbReference>
<keyword evidence="6" id="KW-0560">Oxidoreductase</keyword>
<keyword evidence="5 8" id="KW-1133">Transmembrane helix</keyword>
<accession>A0ABM1FMY9</accession>
<feature type="domain" description="Reticulon" evidence="9">
    <location>
        <begin position="434"/>
        <end position="619"/>
    </location>
</feature>
<keyword evidence="7 8" id="KW-0472">Membrane</keyword>
<evidence type="ECO:0000313" key="11">
    <source>
        <dbReference type="RefSeq" id="XP_015059190.2"/>
    </source>
</evidence>
<evidence type="ECO:0000256" key="1">
    <source>
        <dbReference type="ARBA" id="ARBA00004477"/>
    </source>
</evidence>
<keyword evidence="2 8" id="KW-0812">Transmembrane</keyword>
<dbReference type="RefSeq" id="XP_015059190.2">
    <property type="nucleotide sequence ID" value="XM_015203704.2"/>
</dbReference>
<proteinExistence type="predicted"/>
<dbReference type="Gene3D" id="3.40.50.720">
    <property type="entry name" value="NAD(P)-binding Rossmann-like Domain"/>
    <property type="match status" value="1"/>
</dbReference>
<dbReference type="InterPro" id="IPR050425">
    <property type="entry name" value="NAD(P)_dehydrat-like"/>
</dbReference>
<reference evidence="11" key="2">
    <citation type="submission" date="2025-08" db="UniProtKB">
        <authorList>
            <consortium name="RefSeq"/>
        </authorList>
    </citation>
    <scope>IDENTIFICATION</scope>
</reference>
<feature type="transmembrane region" description="Helical" evidence="8">
    <location>
        <begin position="474"/>
        <end position="495"/>
    </location>
</feature>
<name>A0ABM1FMY9_SOLPN</name>
<dbReference type="PANTHER" id="PTHR10366">
    <property type="entry name" value="NAD DEPENDENT EPIMERASE/DEHYDRATASE"/>
    <property type="match status" value="1"/>
</dbReference>
<dbReference type="Proteomes" id="UP000694930">
    <property type="component" value="Chromosome 12"/>
</dbReference>